<protein>
    <submittedName>
        <fullName evidence="3 4">Proteophosphoglycan ppg4</fullName>
    </submittedName>
</protein>
<feature type="compositionally biased region" description="Low complexity" evidence="2">
    <location>
        <begin position="493"/>
        <end position="508"/>
    </location>
</feature>
<name>A0A0K3CPH9_RHOTO</name>
<reference evidence="3 5" key="1">
    <citation type="submission" date="2015-07" db="EMBL/GenBank/DDBJ databases">
        <authorList>
            <person name="Cajimat M.N.B."/>
            <person name="Milazzo M.L."/>
            <person name="Fulhorst C.F."/>
        </authorList>
    </citation>
    <scope>NUCLEOTIDE SEQUENCE [LARGE SCALE GENOMIC DNA]</scope>
    <source>
        <strain evidence="3">Single colony</strain>
    </source>
</reference>
<feature type="compositionally biased region" description="Low complexity" evidence="2">
    <location>
        <begin position="316"/>
        <end position="374"/>
    </location>
</feature>
<evidence type="ECO:0000313" key="3">
    <source>
        <dbReference type="EMBL" id="CTR10883.1"/>
    </source>
</evidence>
<feature type="compositionally biased region" description="Basic and acidic residues" evidence="2">
    <location>
        <begin position="227"/>
        <end position="249"/>
    </location>
</feature>
<feature type="coiled-coil region" evidence="1">
    <location>
        <begin position="771"/>
        <end position="881"/>
    </location>
</feature>
<feature type="region of interest" description="Disordered" evidence="2">
    <location>
        <begin position="953"/>
        <end position="1004"/>
    </location>
</feature>
<feature type="compositionally biased region" description="Polar residues" evidence="2">
    <location>
        <begin position="275"/>
        <end position="292"/>
    </location>
</feature>
<evidence type="ECO:0000313" key="6">
    <source>
        <dbReference type="Proteomes" id="UP000239560"/>
    </source>
</evidence>
<reference evidence="4 6" key="2">
    <citation type="journal article" date="2018" name="Elife">
        <title>Functional genomics of lipid metabolism in the oleaginous yeast Rhodosporidium toruloides.</title>
        <authorList>
            <person name="Coradetti S.T."/>
            <person name="Pinel D."/>
            <person name="Geiselman G."/>
            <person name="Ito M."/>
            <person name="Mondo S."/>
            <person name="Reilly M.C."/>
            <person name="Cheng Y.F."/>
            <person name="Bauer S."/>
            <person name="Grigoriev I."/>
            <person name="Gladden J.M."/>
            <person name="Simmons B.A."/>
            <person name="Brem R."/>
            <person name="Arkin A.P."/>
            <person name="Skerker J.M."/>
        </authorList>
    </citation>
    <scope>NUCLEOTIDE SEQUENCE [LARGE SCALE GENOMIC DNA]</scope>
    <source>
        <strain evidence="4 6">NBRC 0880</strain>
    </source>
</reference>
<dbReference type="STRING" id="5286.A0A0K3CPH9"/>
<dbReference type="EMBL" id="CWKI01000015">
    <property type="protein sequence ID" value="CTR10883.1"/>
    <property type="molecule type" value="Genomic_DNA"/>
</dbReference>
<feature type="compositionally biased region" description="Gly residues" evidence="2">
    <location>
        <begin position="53"/>
        <end position="76"/>
    </location>
</feature>
<dbReference type="AlphaFoldDB" id="A0A0K3CPH9"/>
<feature type="compositionally biased region" description="Basic and acidic residues" evidence="2">
    <location>
        <begin position="979"/>
        <end position="995"/>
    </location>
</feature>
<keyword evidence="5" id="KW-1185">Reference proteome</keyword>
<feature type="compositionally biased region" description="Polar residues" evidence="2">
    <location>
        <begin position="396"/>
        <end position="406"/>
    </location>
</feature>
<accession>A0A0K3CPH9</accession>
<sequence length="1004" mass="106568">MSAHHAVRAPFEGAPSGGGDASGSGTTAAEQLGGSGEPKWWTPEDLKKRERAGNGGTSVVGGTAAAGGGFARGGQGHARPTGTNPNANFSSAPYPIQSSPNPPPARQFGPSFVDQGFVPSGLYLSPNASTFTPLGPTTFTPLGPMPPHPVAPAPDQPSAPSSSCFYINHEEYRGQEEDLHVQPDGSYAAFPAPRLAHKIVLSWSASEGGSTAGGDVRGEPEGMLSAAEKERIFAEAKQKKGSRAVEIKRPPPRVPSAPPSVDKAERPIADIKKSASPTPSNNVSTFTFSPQVANFRPRTSLSDPASTADPPPPAPSAAKLATDPPSSPPSTADSTRASPTFGLLKSLKAPSSSAVSLAGSSAASLTRSSVASLVPYGDSDEESSGGSESDDYATPPTISKTPTSVRAKSPEPQEEMQRSSAPSPPSTASSEAKKERSPSSEGVESKQDGAGEDESVEVDSAMPARSSTDEEDEAANTTEELIVFAAEVRVEADGASSGTSASKASASSEEPPTKRVRTEQAKDAASDKAVDKAETLYTSSATTVDVRPDALVHAPRANAPFSPPPLGKTGNWESFPSFHLTSSPFTRSPLNPSVSPFNPSTAAPFVPGLAWSNGSFSVPPHFGPVPPPNAQQETGLRTVEGLLKDTMEENGVLRRKVEKFKVAHKDQAEKLAAKDAELESARKELVDKLAAATAGLEQARRSSPSSVSVARYNSEETKRALLEQRKEMLAEKEAAVKKVQLLLDIETKRAQSLRDAIQMRDDQLRAKDDALRSIDDRIKKSEQRADNAVRAARAAEKQYREDFERRLRTEEAERRKEVETRMVVEKKALEAKIKSLEEKLEAGEEELLQASASVELMKGKKEDATSELKALSAELKEMVASRDAALADAKKVKDELSQAHAAIADWRRCAEEKANEATTVSAELLEMVVARDAALARWRDVKNELDMRCRELDEAREASEKAQEAETQATLALASTKTTLKEKEAELATAEEHRGASPLAHAAP</sequence>
<feature type="compositionally biased region" description="Low complexity" evidence="2">
    <location>
        <begin position="969"/>
        <end position="978"/>
    </location>
</feature>
<keyword evidence="1" id="KW-0175">Coiled coil</keyword>
<organism evidence="3 5">
    <name type="scientific">Rhodotorula toruloides</name>
    <name type="common">Yeast</name>
    <name type="synonym">Rhodosporidium toruloides</name>
    <dbReference type="NCBI Taxonomy" id="5286"/>
    <lineage>
        <taxon>Eukaryota</taxon>
        <taxon>Fungi</taxon>
        <taxon>Dikarya</taxon>
        <taxon>Basidiomycota</taxon>
        <taxon>Pucciniomycotina</taxon>
        <taxon>Microbotryomycetes</taxon>
        <taxon>Sporidiobolales</taxon>
        <taxon>Sporidiobolaceae</taxon>
        <taxon>Rhodotorula</taxon>
    </lineage>
</organism>
<evidence type="ECO:0000256" key="2">
    <source>
        <dbReference type="SAM" id="MobiDB-lite"/>
    </source>
</evidence>
<evidence type="ECO:0000313" key="5">
    <source>
        <dbReference type="Proteomes" id="UP000199069"/>
    </source>
</evidence>
<feature type="compositionally biased region" description="Polar residues" evidence="2">
    <location>
        <begin position="81"/>
        <end position="91"/>
    </location>
</feature>
<feature type="compositionally biased region" description="Basic and acidic residues" evidence="2">
    <location>
        <begin position="408"/>
        <end position="417"/>
    </location>
</feature>
<proteinExistence type="predicted"/>
<evidence type="ECO:0000313" key="4">
    <source>
        <dbReference type="EMBL" id="PRQ70334.1"/>
    </source>
</evidence>
<feature type="region of interest" description="Disordered" evidence="2">
    <location>
        <begin position="206"/>
        <end position="531"/>
    </location>
</feature>
<feature type="compositionally biased region" description="Basic and acidic residues" evidence="2">
    <location>
        <begin position="431"/>
        <end position="449"/>
    </location>
</feature>
<dbReference type="EMBL" id="LCTV02000015">
    <property type="protein sequence ID" value="PRQ70334.1"/>
    <property type="molecule type" value="Genomic_DNA"/>
</dbReference>
<dbReference type="Proteomes" id="UP000239560">
    <property type="component" value="Unassembled WGS sequence"/>
</dbReference>
<dbReference type="OMA" id="NEDEHAP"/>
<feature type="compositionally biased region" description="Basic and acidic residues" evidence="2">
    <location>
        <begin position="511"/>
        <end position="531"/>
    </location>
</feature>
<dbReference type="OrthoDB" id="2528936at2759"/>
<evidence type="ECO:0000256" key="1">
    <source>
        <dbReference type="SAM" id="Coils"/>
    </source>
</evidence>
<gene>
    <name evidence="3" type="primary">FGENESH: predicted gene_15.25</name>
    <name evidence="4" type="ORF">AAT19DRAFT_11083</name>
    <name evidence="3" type="ORF">BN2166_0067440</name>
</gene>
<feature type="compositionally biased region" description="Basic and acidic residues" evidence="2">
    <location>
        <begin position="262"/>
        <end position="273"/>
    </location>
</feature>
<feature type="compositionally biased region" description="Acidic residues" evidence="2">
    <location>
        <begin position="378"/>
        <end position="391"/>
    </location>
</feature>
<dbReference type="Proteomes" id="UP000199069">
    <property type="component" value="Unassembled WGS sequence"/>
</dbReference>
<feature type="coiled-coil region" evidence="1">
    <location>
        <begin position="664"/>
        <end position="738"/>
    </location>
</feature>
<feature type="region of interest" description="Disordered" evidence="2">
    <location>
        <begin position="1"/>
        <end position="109"/>
    </location>
</feature>
<feature type="compositionally biased region" description="Basic and acidic residues" evidence="2">
    <location>
        <begin position="953"/>
        <end position="964"/>
    </location>
</feature>
<feature type="compositionally biased region" description="Basic and acidic residues" evidence="2">
    <location>
        <begin position="42"/>
        <end position="52"/>
    </location>
</feature>